<feature type="region of interest" description="Disordered" evidence="10">
    <location>
        <begin position="318"/>
        <end position="372"/>
    </location>
</feature>
<feature type="region of interest" description="Disordered" evidence="10">
    <location>
        <begin position="162"/>
        <end position="195"/>
    </location>
</feature>
<sequence>MLPCAAPLQSLQEMPGGPALLYKAMPPAPGFPASIAAPSTGQSGLINTMTLPEYRRRIVEIYAVHKPDNVHKVDYLLEKYRGDEEFLYRSICEKYSVDTSQWSNPAPSSLSAVAPPPPPPPPPASGPGAARPPPWAVQSQTAAWSAAQTKARSALVAVSKHGPPVTQFGAGGASHQGHPSPTRAGVGFTQPPPAQAPIRQKHQVMEWDPATGEMVATTVDIEMGEAQVPNEKAESSTVPEAPMTPAPAPEPASLAPAPAPPAPDVPQVEQESYDPFSAPSTQPRELDMVEIDYLLLGGRSGFFEEVYTGAPKVMIKHPPPEAEMSEAPAALSRDGPSEVMLPAGEPPGDDNQTDRPQDTPMLPGDGDDAGQAASFDPYLMAPAGDSTRVLCTDGLPYKARLGELVLNRRENANNLCDLFGSRRARGVHPNLTPLFNVKATFDRKNIDKLKGLSATLDNETNQIVLVNAVEDQAVSWARLADRLSETGWMELHVSTPKGAFFSNDLKMYSAGIVEGYLTAERMSQFYSNFYPLLQPNEDTTLAMMNIRNSFNQQIQHIMRMCHLAAGTAEGEPADPYWKHVRYLFLQMWGLKDAYNLVAGEKGVRTIDMVDLLFINSHAELPELIEAFRPQAVAERSGAASSDDALDVQNFTAGSLLEAHVSQADALTIDSDWKLRLAKHGHCTALVRLAPANSDLFIGHTTWGDYSKMSRVYKYYRFDLPLSFQSHEMMGFSSYPGCVSSTDDFYMMDNGLAVMDTTLEVLNQKLYSRVMDDPDRPRLPKFLHVMAVNRVAKTGTQWTSMMAEENTGTGNSQWIVVDYNRFTPGQPLQQNTLRILEQVPGMTHQADITTELTSRGYWGAFNRPFFEDIRRMSGHKIAEESYGKLFSFEDSPRASLLRRFGSGVSQLGDMRSTMTRNDPKDAVPGFPAGPGHAIMARLDLDAMANNIPNGGIDAKVTSACLFKRMACQAMSGPSHGSYPAFRWTRKATDAAPSAEMFQGWPHLGLPDVWDFDFVEMSSDEDKLANSQLSDSDFDQTARSTAQDQRLLAVDLPLINEGRLPLGAFVEVDGCQVWSSTRLQLHSQPTLEATWDEAILGSSSLQLTSNFGRARAVTAVVGAAAACGHGFGCLIGGLLHEAARHLGEAGSSVKSPSIHGPRPCRKTGRVQGITAAMSKLNIDNLKKGIAGILEGSKEKQRKFLETVELQIGLKDYDTQRDKRFAGTIKLPHVPRPRLKVCVLGDAVHCEQAQRANIPFKSVEDLKKLNKNKKMVKKLADSFDAFLASQVLIPQIPRLLGPGLNKAGKFPTLVQHSDNLETKVTEVRSQVKFQLKKVLCMGVAVGNVAMTPDELRQNCLMAINFLVSLLKKNWNNALLFGPAAMDAAGTGVQSQIGGSQFDVSLQDMVRCLRASDATIFWQKITRLVSRLSLAASSTSACISHRLRRGPTDGKLIIIFT</sequence>
<dbReference type="Pfam" id="PF04916">
    <property type="entry name" value="Phospholip_B"/>
    <property type="match status" value="1"/>
</dbReference>
<name>A0A812M633_9DINO</name>
<dbReference type="InterPro" id="IPR016095">
    <property type="entry name" value="Ribosomal_uL1_3-a/b-sand"/>
</dbReference>
<gene>
    <name evidence="11" type="primary">PLBD2</name>
    <name evidence="11" type="ORF">SNEC2469_LOCUS5214</name>
</gene>
<dbReference type="InterPro" id="IPR028364">
    <property type="entry name" value="Ribosomal_uL1/biogenesis"/>
</dbReference>
<dbReference type="GO" id="GO:1990904">
    <property type="term" value="C:ribonucleoprotein complex"/>
    <property type="evidence" value="ECO:0007669"/>
    <property type="project" value="UniProtKB-KW"/>
</dbReference>
<dbReference type="EMBL" id="CAJNJA010009842">
    <property type="protein sequence ID" value="CAE7251166.1"/>
    <property type="molecule type" value="Genomic_DNA"/>
</dbReference>
<dbReference type="PANTHER" id="PTHR12370:SF3">
    <property type="entry name" value="PHOSPHOLIPASE B-LIKE 2-RELATED"/>
    <property type="match status" value="1"/>
</dbReference>
<dbReference type="SUPFAM" id="SSF56808">
    <property type="entry name" value="Ribosomal protein L1"/>
    <property type="match status" value="1"/>
</dbReference>
<dbReference type="PANTHER" id="PTHR12370">
    <property type="entry name" value="PHOSPHOLIPASE B-RELATED"/>
    <property type="match status" value="1"/>
</dbReference>
<protein>
    <submittedName>
        <fullName evidence="11">PLBD2 protein</fullName>
    </submittedName>
</protein>
<dbReference type="Gene3D" id="3.60.60.30">
    <property type="match status" value="1"/>
</dbReference>
<evidence type="ECO:0000313" key="11">
    <source>
        <dbReference type="EMBL" id="CAE7251166.1"/>
    </source>
</evidence>
<proteinExistence type="inferred from homology"/>
<evidence type="ECO:0000256" key="6">
    <source>
        <dbReference type="ARBA" id="ARBA00022980"/>
    </source>
</evidence>
<feature type="compositionally biased region" description="Pro residues" evidence="10">
    <location>
        <begin position="114"/>
        <end position="135"/>
    </location>
</feature>
<organism evidence="11 12">
    <name type="scientific">Symbiodinium necroappetens</name>
    <dbReference type="NCBI Taxonomy" id="1628268"/>
    <lineage>
        <taxon>Eukaryota</taxon>
        <taxon>Sar</taxon>
        <taxon>Alveolata</taxon>
        <taxon>Dinophyceae</taxon>
        <taxon>Suessiales</taxon>
        <taxon>Symbiodiniaceae</taxon>
        <taxon>Symbiodinium</taxon>
    </lineage>
</organism>
<dbReference type="Pfam" id="PF00687">
    <property type="entry name" value="Ribosomal_L1"/>
    <property type="match status" value="1"/>
</dbReference>
<dbReference type="Gene3D" id="3.30.190.20">
    <property type="match status" value="1"/>
</dbReference>
<dbReference type="GO" id="GO:0009395">
    <property type="term" value="P:phospholipid catabolic process"/>
    <property type="evidence" value="ECO:0007669"/>
    <property type="project" value="TreeGrafter"/>
</dbReference>
<dbReference type="Proteomes" id="UP000601435">
    <property type="component" value="Unassembled WGS sequence"/>
</dbReference>
<dbReference type="InterPro" id="IPR007000">
    <property type="entry name" value="PLipase_B-like"/>
</dbReference>
<evidence type="ECO:0000313" key="12">
    <source>
        <dbReference type="Proteomes" id="UP000601435"/>
    </source>
</evidence>
<dbReference type="InterPro" id="IPR023674">
    <property type="entry name" value="Ribosomal_uL1-like"/>
</dbReference>
<dbReference type="Gene3D" id="3.40.50.790">
    <property type="match status" value="1"/>
</dbReference>
<reference evidence="11" key="1">
    <citation type="submission" date="2021-02" db="EMBL/GenBank/DDBJ databases">
        <authorList>
            <person name="Dougan E. K."/>
            <person name="Rhodes N."/>
            <person name="Thang M."/>
            <person name="Chan C."/>
        </authorList>
    </citation>
    <scope>NUCLEOTIDE SEQUENCE</scope>
</reference>
<dbReference type="FunFam" id="3.40.50.790:FF:000002">
    <property type="entry name" value="Ribosomal protein"/>
    <property type="match status" value="1"/>
</dbReference>
<accession>A0A812M633</accession>
<evidence type="ECO:0000256" key="1">
    <source>
        <dbReference type="ARBA" id="ARBA00007835"/>
    </source>
</evidence>
<dbReference type="GO" id="GO:0005840">
    <property type="term" value="C:ribosome"/>
    <property type="evidence" value="ECO:0007669"/>
    <property type="project" value="UniProtKB-KW"/>
</dbReference>
<keyword evidence="7" id="KW-0443">Lipid metabolism</keyword>
<keyword evidence="9" id="KW-0687">Ribonucleoprotein</keyword>
<evidence type="ECO:0000256" key="3">
    <source>
        <dbReference type="ARBA" id="ARBA00022729"/>
    </source>
</evidence>
<dbReference type="PROSITE" id="PS01199">
    <property type="entry name" value="RIBOSOMAL_L1"/>
    <property type="match status" value="1"/>
</dbReference>
<dbReference type="InterPro" id="IPR023673">
    <property type="entry name" value="Ribosomal_uL1_CS"/>
</dbReference>
<dbReference type="GO" id="GO:0004620">
    <property type="term" value="F:phospholipase activity"/>
    <property type="evidence" value="ECO:0007669"/>
    <property type="project" value="InterPro"/>
</dbReference>
<evidence type="ECO:0000256" key="7">
    <source>
        <dbReference type="ARBA" id="ARBA00023098"/>
    </source>
</evidence>
<evidence type="ECO:0000256" key="4">
    <source>
        <dbReference type="ARBA" id="ARBA00022801"/>
    </source>
</evidence>
<dbReference type="CDD" id="cd00403">
    <property type="entry name" value="Ribosomal_L1"/>
    <property type="match status" value="1"/>
</dbReference>
<evidence type="ECO:0000256" key="9">
    <source>
        <dbReference type="ARBA" id="ARBA00023274"/>
    </source>
</evidence>
<evidence type="ECO:0000256" key="10">
    <source>
        <dbReference type="SAM" id="MobiDB-lite"/>
    </source>
</evidence>
<comment type="caution">
    <text evidence="11">The sequence shown here is derived from an EMBL/GenBank/DDBJ whole genome shotgun (WGS) entry which is preliminary data.</text>
</comment>
<evidence type="ECO:0000256" key="8">
    <source>
        <dbReference type="ARBA" id="ARBA00023180"/>
    </source>
</evidence>
<keyword evidence="5" id="KW-0442">Lipid degradation</keyword>
<feature type="region of interest" description="Disordered" evidence="10">
    <location>
        <begin position="228"/>
        <end position="282"/>
    </location>
</feature>
<comment type="similarity">
    <text evidence="2">Belongs to the universal ribosomal protein uL1 family.</text>
</comment>
<evidence type="ECO:0000256" key="2">
    <source>
        <dbReference type="ARBA" id="ARBA00010531"/>
    </source>
</evidence>
<keyword evidence="12" id="KW-1185">Reference proteome</keyword>
<feature type="region of interest" description="Disordered" evidence="10">
    <location>
        <begin position="103"/>
        <end position="136"/>
    </location>
</feature>
<keyword evidence="8" id="KW-0325">Glycoprotein</keyword>
<dbReference type="OrthoDB" id="443524at2759"/>
<evidence type="ECO:0000256" key="5">
    <source>
        <dbReference type="ARBA" id="ARBA00022963"/>
    </source>
</evidence>
<dbReference type="GO" id="GO:0005576">
    <property type="term" value="C:extracellular region"/>
    <property type="evidence" value="ECO:0007669"/>
    <property type="project" value="TreeGrafter"/>
</dbReference>
<dbReference type="FunFam" id="3.30.190.20:FF:000009">
    <property type="entry name" value="Ribosomal protein L10a"/>
    <property type="match status" value="1"/>
</dbReference>
<comment type="similarity">
    <text evidence="1">Belongs to the phospholipase B-like family.</text>
</comment>
<keyword evidence="4" id="KW-0378">Hydrolase</keyword>
<keyword evidence="6" id="KW-0689">Ribosomal protein</keyword>
<keyword evidence="3" id="KW-0732">Signal</keyword>